<reference evidence="2" key="1">
    <citation type="journal article" date="2020" name="Stud. Mycol.">
        <title>101 Dothideomycetes genomes: a test case for predicting lifestyles and emergence of pathogens.</title>
        <authorList>
            <person name="Haridas S."/>
            <person name="Albert R."/>
            <person name="Binder M."/>
            <person name="Bloem J."/>
            <person name="Labutti K."/>
            <person name="Salamov A."/>
            <person name="Andreopoulos B."/>
            <person name="Baker S."/>
            <person name="Barry K."/>
            <person name="Bills G."/>
            <person name="Bluhm B."/>
            <person name="Cannon C."/>
            <person name="Castanera R."/>
            <person name="Culley D."/>
            <person name="Daum C."/>
            <person name="Ezra D."/>
            <person name="Gonzalez J."/>
            <person name="Henrissat B."/>
            <person name="Kuo A."/>
            <person name="Liang C."/>
            <person name="Lipzen A."/>
            <person name="Lutzoni F."/>
            <person name="Magnuson J."/>
            <person name="Mondo S."/>
            <person name="Nolan M."/>
            <person name="Ohm R."/>
            <person name="Pangilinan J."/>
            <person name="Park H.-J."/>
            <person name="Ramirez L."/>
            <person name="Alfaro M."/>
            <person name="Sun H."/>
            <person name="Tritt A."/>
            <person name="Yoshinaga Y."/>
            <person name="Zwiers L.-H."/>
            <person name="Turgeon B."/>
            <person name="Goodwin S."/>
            <person name="Spatafora J."/>
            <person name="Crous P."/>
            <person name="Grigoriev I."/>
        </authorList>
    </citation>
    <scope>NUCLEOTIDE SEQUENCE</scope>
    <source>
        <strain evidence="2">CBS 119925</strain>
    </source>
</reference>
<evidence type="ECO:0000256" key="1">
    <source>
        <dbReference type="SAM" id="MobiDB-lite"/>
    </source>
</evidence>
<gene>
    <name evidence="2" type="ORF">M011DRAFT_210062</name>
</gene>
<proteinExistence type="predicted"/>
<keyword evidence="3" id="KW-1185">Reference proteome</keyword>
<protein>
    <submittedName>
        <fullName evidence="2">Uncharacterized protein</fullName>
    </submittedName>
</protein>
<sequence>MHTSSSPQPNSCPYCKREWFTTHTSRSLVVRRRSTSLYRSYPAEVEGRDGRSQQLGILPYLIASRSRRDSHPESRPRNQWDLYGDTAGSNAGRVETWQRVESQNPSSSRPSGEGSHLRRYLSQMAPLQRRQAHHERTAGNNESFRVRISPNPASPTSRRVRYSYQGPNTSNANRSWPMNQFENQSSHSDAPSHHDSVAIPGQNGFTPSREVWQHNDDLPVYGQGNRSEEWQPNQDRSNQENPTEQGSRHRTWSLRNVGEFLRRAYTLPDRIREQHFSHRDPT</sequence>
<accession>A0A6A6V3H7</accession>
<dbReference type="Proteomes" id="UP000799440">
    <property type="component" value="Unassembled WGS sequence"/>
</dbReference>
<name>A0A6A6V3H7_9PLEO</name>
<feature type="compositionally biased region" description="Basic and acidic residues" evidence="1">
    <location>
        <begin position="66"/>
        <end position="78"/>
    </location>
</feature>
<feature type="compositionally biased region" description="Polar residues" evidence="1">
    <location>
        <begin position="165"/>
        <end position="184"/>
    </location>
</feature>
<feature type="compositionally biased region" description="Polar residues" evidence="1">
    <location>
        <begin position="99"/>
        <end position="110"/>
    </location>
</feature>
<organism evidence="2 3">
    <name type="scientific">Sporormia fimetaria CBS 119925</name>
    <dbReference type="NCBI Taxonomy" id="1340428"/>
    <lineage>
        <taxon>Eukaryota</taxon>
        <taxon>Fungi</taxon>
        <taxon>Dikarya</taxon>
        <taxon>Ascomycota</taxon>
        <taxon>Pezizomycotina</taxon>
        <taxon>Dothideomycetes</taxon>
        <taxon>Pleosporomycetidae</taxon>
        <taxon>Pleosporales</taxon>
        <taxon>Sporormiaceae</taxon>
        <taxon>Sporormia</taxon>
    </lineage>
</organism>
<feature type="region of interest" description="Disordered" evidence="1">
    <location>
        <begin position="98"/>
        <end position="117"/>
    </location>
</feature>
<feature type="region of interest" description="Disordered" evidence="1">
    <location>
        <begin position="66"/>
        <end position="87"/>
    </location>
</feature>
<dbReference type="EMBL" id="MU006594">
    <property type="protein sequence ID" value="KAF2743727.1"/>
    <property type="molecule type" value="Genomic_DNA"/>
</dbReference>
<evidence type="ECO:0000313" key="2">
    <source>
        <dbReference type="EMBL" id="KAF2743727.1"/>
    </source>
</evidence>
<dbReference type="AlphaFoldDB" id="A0A6A6V3H7"/>
<evidence type="ECO:0000313" key="3">
    <source>
        <dbReference type="Proteomes" id="UP000799440"/>
    </source>
</evidence>
<feature type="compositionally biased region" description="Polar residues" evidence="1">
    <location>
        <begin position="230"/>
        <end position="245"/>
    </location>
</feature>
<feature type="region of interest" description="Disordered" evidence="1">
    <location>
        <begin position="126"/>
        <end position="251"/>
    </location>
</feature>